<evidence type="ECO:0000256" key="1">
    <source>
        <dbReference type="ARBA" id="ARBA00022603"/>
    </source>
</evidence>
<evidence type="ECO:0000256" key="2">
    <source>
        <dbReference type="ARBA" id="ARBA00022679"/>
    </source>
</evidence>
<dbReference type="InterPro" id="IPR029063">
    <property type="entry name" value="SAM-dependent_MTases_sf"/>
</dbReference>
<accession>A0AAV9J309</accession>
<gene>
    <name evidence="5" type="ORF">LTR36_000858</name>
</gene>
<reference evidence="5 6" key="1">
    <citation type="submission" date="2021-11" db="EMBL/GenBank/DDBJ databases">
        <title>Black yeast isolated from Biological Soil Crust.</title>
        <authorList>
            <person name="Kurbessoian T."/>
        </authorList>
    </citation>
    <scope>NUCLEOTIDE SEQUENCE [LARGE SCALE GENOMIC DNA]</scope>
    <source>
        <strain evidence="5 6">CCFEE 5522</strain>
    </source>
</reference>
<dbReference type="PANTHER" id="PTHR43712:SF2">
    <property type="entry name" value="O-METHYLTRANSFERASE CICE"/>
    <property type="match status" value="1"/>
</dbReference>
<organism evidence="5 6">
    <name type="scientific">Oleoguttula mirabilis</name>
    <dbReference type="NCBI Taxonomy" id="1507867"/>
    <lineage>
        <taxon>Eukaryota</taxon>
        <taxon>Fungi</taxon>
        <taxon>Dikarya</taxon>
        <taxon>Ascomycota</taxon>
        <taxon>Pezizomycotina</taxon>
        <taxon>Dothideomycetes</taxon>
        <taxon>Dothideomycetidae</taxon>
        <taxon>Mycosphaerellales</taxon>
        <taxon>Teratosphaeriaceae</taxon>
        <taxon>Oleoguttula</taxon>
    </lineage>
</organism>
<dbReference type="Gene3D" id="1.10.10.10">
    <property type="entry name" value="Winged helix-like DNA-binding domain superfamily/Winged helix DNA-binding domain"/>
    <property type="match status" value="1"/>
</dbReference>
<dbReference type="AlphaFoldDB" id="A0AAV9J309"/>
<dbReference type="EMBL" id="JAVFHQ010000106">
    <property type="protein sequence ID" value="KAK4539252.1"/>
    <property type="molecule type" value="Genomic_DNA"/>
</dbReference>
<keyword evidence="1" id="KW-0489">Methyltransferase</keyword>
<feature type="domain" description="O-methyltransferase C-terminal" evidence="4">
    <location>
        <begin position="224"/>
        <end position="372"/>
    </location>
</feature>
<evidence type="ECO:0000256" key="3">
    <source>
        <dbReference type="ARBA" id="ARBA00022691"/>
    </source>
</evidence>
<protein>
    <recommendedName>
        <fullName evidence="4">O-methyltransferase C-terminal domain-containing protein</fullName>
    </recommendedName>
</protein>
<keyword evidence="2" id="KW-0808">Transferase</keyword>
<dbReference type="SUPFAM" id="SSF53335">
    <property type="entry name" value="S-adenosyl-L-methionine-dependent methyltransferases"/>
    <property type="match status" value="1"/>
</dbReference>
<dbReference type="SUPFAM" id="SSF46785">
    <property type="entry name" value="Winged helix' DNA-binding domain"/>
    <property type="match status" value="1"/>
</dbReference>
<dbReference type="Gene3D" id="3.40.50.150">
    <property type="entry name" value="Vaccinia Virus protein VP39"/>
    <property type="match status" value="1"/>
</dbReference>
<keyword evidence="3" id="KW-0949">S-adenosyl-L-methionine</keyword>
<evidence type="ECO:0000259" key="4">
    <source>
        <dbReference type="Pfam" id="PF00891"/>
    </source>
</evidence>
<dbReference type="PROSITE" id="PS51683">
    <property type="entry name" value="SAM_OMT_II"/>
    <property type="match status" value="1"/>
</dbReference>
<dbReference type="InterPro" id="IPR001077">
    <property type="entry name" value="COMT_C"/>
</dbReference>
<proteinExistence type="predicted"/>
<dbReference type="InterPro" id="IPR016461">
    <property type="entry name" value="COMT-like"/>
</dbReference>
<dbReference type="PANTHER" id="PTHR43712">
    <property type="entry name" value="PUTATIVE (AFU_ORTHOLOGUE AFUA_4G14580)-RELATED"/>
    <property type="match status" value="1"/>
</dbReference>
<sequence>MATHATLLETAKAISALTQDFNGDMPSRMALLSQIDKLRFLVEGPMGPILRQFGTLNMTAALSILTSSGVLQAVPRSGTISARQLAETTDVDESAITRSMRIICIQGIAEEPTPDTYAHNEKSLAHIEGYNRHIFGMTLDFMTPCQKLPEYFRTHGTKELHDVKTSPYAYGHGREGATFYEVISEKPERFEAFNGTLVQMDSEMPVLGMFPFDSMKTQVQAETHRPFIVDVGGGVGRILTSIQQEAPAGFGAPMILQDRPDVLASIKDEDIPNITKMEHDFFQPQPVKGAHIYHLRRILHDFYDDVCVQIVRNIASAMAPDSRLLIGDFVIPEKTHVGDDSMVYWMDFTMMMIGGRERRAEQFRAILEGAGLEMVKIWPSRHGPQAIVEARLKTT</sequence>
<evidence type="ECO:0000313" key="6">
    <source>
        <dbReference type="Proteomes" id="UP001324427"/>
    </source>
</evidence>
<dbReference type="InterPro" id="IPR036388">
    <property type="entry name" value="WH-like_DNA-bd_sf"/>
</dbReference>
<dbReference type="InterPro" id="IPR036390">
    <property type="entry name" value="WH_DNA-bd_sf"/>
</dbReference>
<dbReference type="Pfam" id="PF00891">
    <property type="entry name" value="Methyltransf_2"/>
    <property type="match status" value="1"/>
</dbReference>
<dbReference type="GO" id="GO:0032259">
    <property type="term" value="P:methylation"/>
    <property type="evidence" value="ECO:0007669"/>
    <property type="project" value="UniProtKB-KW"/>
</dbReference>
<name>A0AAV9J309_9PEZI</name>
<comment type="caution">
    <text evidence="5">The sequence shown here is derived from an EMBL/GenBank/DDBJ whole genome shotgun (WGS) entry which is preliminary data.</text>
</comment>
<keyword evidence="6" id="KW-1185">Reference proteome</keyword>
<dbReference type="Proteomes" id="UP001324427">
    <property type="component" value="Unassembled WGS sequence"/>
</dbReference>
<evidence type="ECO:0000313" key="5">
    <source>
        <dbReference type="EMBL" id="KAK4539252.1"/>
    </source>
</evidence>
<dbReference type="GO" id="GO:0008171">
    <property type="term" value="F:O-methyltransferase activity"/>
    <property type="evidence" value="ECO:0007669"/>
    <property type="project" value="InterPro"/>
</dbReference>